<dbReference type="Proteomes" id="UP000627166">
    <property type="component" value="Unassembled WGS sequence"/>
</dbReference>
<keyword evidence="2" id="KW-0645">Protease</keyword>
<evidence type="ECO:0000259" key="3">
    <source>
        <dbReference type="Pfam" id="PF00326"/>
    </source>
</evidence>
<feature type="domain" description="Peptidase S9 prolyl oligopeptidase catalytic" evidence="3">
    <location>
        <begin position="454"/>
        <end position="650"/>
    </location>
</feature>
<evidence type="ECO:0000256" key="1">
    <source>
        <dbReference type="ARBA" id="ARBA00022801"/>
    </source>
</evidence>
<dbReference type="InterPro" id="IPR029058">
    <property type="entry name" value="AB_hydrolase_fold"/>
</dbReference>
<keyword evidence="2" id="KW-0720">Serine protease</keyword>
<dbReference type="InterPro" id="IPR011042">
    <property type="entry name" value="6-blade_b-propeller_TolB-like"/>
</dbReference>
<reference evidence="4 5" key="1">
    <citation type="submission" date="2020-08" db="EMBL/GenBank/DDBJ databases">
        <title>A Genomic Blueprint of the Chicken Gut Microbiome.</title>
        <authorList>
            <person name="Gilroy R."/>
            <person name="Ravi A."/>
            <person name="Getino M."/>
            <person name="Pursley I."/>
            <person name="Horton D.L."/>
            <person name="Alikhan N.-F."/>
            <person name="Baker D."/>
            <person name="Gharbi K."/>
            <person name="Hall N."/>
            <person name="Watson M."/>
            <person name="Adriaenssens E.M."/>
            <person name="Foster-Nyarko E."/>
            <person name="Jarju S."/>
            <person name="Secka A."/>
            <person name="Antonio M."/>
            <person name="Oren A."/>
            <person name="Chaudhuri R."/>
            <person name="La Ragione R.M."/>
            <person name="Hildebrand F."/>
            <person name="Pallen M.J."/>
        </authorList>
    </citation>
    <scope>NUCLEOTIDE SEQUENCE [LARGE SCALE GENOMIC DNA]</scope>
    <source>
        <strain evidence="4 5">N37</strain>
    </source>
</reference>
<organism evidence="4 5">
    <name type="scientific">Clostridium faecium</name>
    <dbReference type="NCBI Taxonomy" id="2762223"/>
    <lineage>
        <taxon>Bacteria</taxon>
        <taxon>Bacillati</taxon>
        <taxon>Bacillota</taxon>
        <taxon>Clostridia</taxon>
        <taxon>Eubacteriales</taxon>
        <taxon>Clostridiaceae</taxon>
        <taxon>Clostridium</taxon>
    </lineage>
</organism>
<evidence type="ECO:0000313" key="4">
    <source>
        <dbReference type="EMBL" id="MBD8047488.1"/>
    </source>
</evidence>
<evidence type="ECO:0000313" key="5">
    <source>
        <dbReference type="Proteomes" id="UP000627166"/>
    </source>
</evidence>
<keyword evidence="5" id="KW-1185">Reference proteome</keyword>
<dbReference type="InterPro" id="IPR001375">
    <property type="entry name" value="Peptidase_S9_cat"/>
</dbReference>
<dbReference type="PANTHER" id="PTHR42776:SF27">
    <property type="entry name" value="DIPEPTIDYL PEPTIDASE FAMILY MEMBER 6"/>
    <property type="match status" value="1"/>
</dbReference>
<keyword evidence="1" id="KW-0378">Hydrolase</keyword>
<protein>
    <submittedName>
        <fullName evidence="4">S9 family peptidase</fullName>
    </submittedName>
</protein>
<dbReference type="SUPFAM" id="SSF53474">
    <property type="entry name" value="alpha/beta-Hydrolases"/>
    <property type="match status" value="1"/>
</dbReference>
<name>A0ABR8YT97_9CLOT</name>
<dbReference type="Pfam" id="PF07676">
    <property type="entry name" value="PD40"/>
    <property type="match status" value="2"/>
</dbReference>
<accession>A0ABR8YT97</accession>
<dbReference type="EMBL" id="JACSQB010000079">
    <property type="protein sequence ID" value="MBD8047488.1"/>
    <property type="molecule type" value="Genomic_DNA"/>
</dbReference>
<evidence type="ECO:0000256" key="2">
    <source>
        <dbReference type="ARBA" id="ARBA00022825"/>
    </source>
</evidence>
<dbReference type="PANTHER" id="PTHR42776">
    <property type="entry name" value="SERINE PEPTIDASE S9 FAMILY MEMBER"/>
    <property type="match status" value="1"/>
</dbReference>
<sequence>MNKTSYTSIEELIQMPWLQSISIDKEVKVVSYVKRISDLAENTYRNHVWIYELDGQKHYPITIGKSESSSPAWAPNKRYLAYIVEIGEKEKLRKQIVLKTFDEFNGIQITNSEEGVNNFIWSPDGKGIYYTTTEADSEELKKRKETYGEFKYVDKEYKNDYLCYVDINEAIQSFKEESNKKKGEKEESKDVKVEITNPKDFSIRGFQLSPDGKKAALICTPTGDIRDEETSVYLLDISTKKFRKLNIHGIFSSNIAFSPDGNKIVFAKTPREWEFYKWKVWENYILEIYDLEKEETIMRLSEFDRSVTPIKWTSKGILATWQDRANYRIGMVSEKGEISSIYSKDECFIVDADSTSDGENIAYIKIEKNNAAEVYINSVQVTNESRVYENKLLSKKEIITWITKDGLEIEGVLSKPHDYDSNKKYPLLVVIHGGPTWASFPIHNMNKLYPIEQFVEKGFVVLEPNYRGSSGYGNKFLTSNFRMLGVGDYEDVISGVDNLIEKGIIDSERVGVMGWSQGGYISAFCATFSNRFKAISVGAGISNWTTYYVNTDITTFTRSYLGSTPWHDPEIYAKTSPMTYIKNACTPTLIQHGENDKRVPVPNAYELYRGLQDLEVESELVVFKGMEHGPDKPGLNKAIMEQNLDWFVEHV</sequence>
<dbReference type="Gene3D" id="2.120.10.30">
    <property type="entry name" value="TolB, C-terminal domain"/>
    <property type="match status" value="2"/>
</dbReference>
<dbReference type="Gene3D" id="3.40.50.1820">
    <property type="entry name" value="alpha/beta hydrolase"/>
    <property type="match status" value="1"/>
</dbReference>
<gene>
    <name evidence="4" type="ORF">H9637_10630</name>
</gene>
<dbReference type="SUPFAM" id="SSF82171">
    <property type="entry name" value="DPP6 N-terminal domain-like"/>
    <property type="match status" value="1"/>
</dbReference>
<proteinExistence type="predicted"/>
<dbReference type="RefSeq" id="WP_191740458.1">
    <property type="nucleotide sequence ID" value="NZ_JACSQB010000079.1"/>
</dbReference>
<dbReference type="Pfam" id="PF00326">
    <property type="entry name" value="Peptidase_S9"/>
    <property type="match status" value="1"/>
</dbReference>
<comment type="caution">
    <text evidence="4">The sequence shown here is derived from an EMBL/GenBank/DDBJ whole genome shotgun (WGS) entry which is preliminary data.</text>
</comment>
<dbReference type="InterPro" id="IPR011659">
    <property type="entry name" value="WD40"/>
</dbReference>